<protein>
    <submittedName>
        <fullName evidence="10">Glycoside hydrolase family 31 protein</fullName>
    </submittedName>
</protein>
<accession>A0AAU7DF04</accession>
<comment type="similarity">
    <text evidence="1 4">Belongs to the glycosyl hydrolase 31 family.</text>
</comment>
<dbReference type="SUPFAM" id="SSF51445">
    <property type="entry name" value="(Trans)glycosidases"/>
    <property type="match status" value="1"/>
</dbReference>
<feature type="domain" description="Glycoside hydrolase family 31 TIM barrel" evidence="6">
    <location>
        <begin position="262"/>
        <end position="596"/>
    </location>
</feature>
<dbReference type="InterPro" id="IPR000322">
    <property type="entry name" value="Glyco_hydro_31_TIM"/>
</dbReference>
<dbReference type="Pfam" id="PF13802">
    <property type="entry name" value="Gal_mutarotas_2"/>
    <property type="match status" value="1"/>
</dbReference>
<gene>
    <name evidence="10" type="ORF">P8935_15215</name>
</gene>
<proteinExistence type="inferred from homology"/>
<feature type="domain" description="Glycoside hydrolase family 31 N-terminal" evidence="7">
    <location>
        <begin position="54"/>
        <end position="220"/>
    </location>
</feature>
<feature type="domain" description="DUF5110" evidence="8">
    <location>
        <begin position="726"/>
        <end position="788"/>
    </location>
</feature>
<dbReference type="InterPro" id="IPR011013">
    <property type="entry name" value="Gal_mutarotase_sf_dom"/>
</dbReference>
<evidence type="ECO:0000259" key="8">
    <source>
        <dbReference type="Pfam" id="PF17137"/>
    </source>
</evidence>
<dbReference type="GO" id="GO:0005975">
    <property type="term" value="P:carbohydrate metabolic process"/>
    <property type="evidence" value="ECO:0007669"/>
    <property type="project" value="InterPro"/>
</dbReference>
<dbReference type="Pfam" id="PF01055">
    <property type="entry name" value="Glyco_hydro_31_2nd"/>
    <property type="match status" value="1"/>
</dbReference>
<evidence type="ECO:0000256" key="5">
    <source>
        <dbReference type="SAM" id="SignalP"/>
    </source>
</evidence>
<evidence type="ECO:0000256" key="4">
    <source>
        <dbReference type="RuleBase" id="RU361185"/>
    </source>
</evidence>
<dbReference type="AlphaFoldDB" id="A0AAU7DF04"/>
<dbReference type="GO" id="GO:0030246">
    <property type="term" value="F:carbohydrate binding"/>
    <property type="evidence" value="ECO:0007669"/>
    <property type="project" value="InterPro"/>
</dbReference>
<evidence type="ECO:0000259" key="6">
    <source>
        <dbReference type="Pfam" id="PF01055"/>
    </source>
</evidence>
<dbReference type="InterPro" id="IPR017853">
    <property type="entry name" value="GH"/>
</dbReference>
<feature type="signal peptide" evidence="5">
    <location>
        <begin position="1"/>
        <end position="23"/>
    </location>
</feature>
<organism evidence="10">
    <name type="scientific">Telmatobacter sp. DSM 110680</name>
    <dbReference type="NCBI Taxonomy" id="3036704"/>
    <lineage>
        <taxon>Bacteria</taxon>
        <taxon>Pseudomonadati</taxon>
        <taxon>Acidobacteriota</taxon>
        <taxon>Terriglobia</taxon>
        <taxon>Terriglobales</taxon>
        <taxon>Acidobacteriaceae</taxon>
        <taxon>Telmatobacter</taxon>
    </lineage>
</organism>
<dbReference type="PANTHER" id="PTHR22762">
    <property type="entry name" value="ALPHA-GLUCOSIDASE"/>
    <property type="match status" value="1"/>
</dbReference>
<reference evidence="10" key="1">
    <citation type="submission" date="2023-03" db="EMBL/GenBank/DDBJ databases">
        <title>Edaphobacter sp.</title>
        <authorList>
            <person name="Huber K.J."/>
            <person name="Papendorf J."/>
            <person name="Pilke C."/>
            <person name="Bunk B."/>
            <person name="Sproeer C."/>
            <person name="Pester M."/>
        </authorList>
    </citation>
    <scope>NUCLEOTIDE SEQUENCE</scope>
    <source>
        <strain evidence="10">DSM 110680</strain>
    </source>
</reference>
<dbReference type="RefSeq" id="WP_348261148.1">
    <property type="nucleotide sequence ID" value="NZ_CP121196.1"/>
</dbReference>
<dbReference type="EMBL" id="CP121196">
    <property type="protein sequence ID" value="XBH15915.1"/>
    <property type="molecule type" value="Genomic_DNA"/>
</dbReference>
<dbReference type="InterPro" id="IPR048395">
    <property type="entry name" value="Glyco_hydro_31_C"/>
</dbReference>
<dbReference type="GO" id="GO:0004553">
    <property type="term" value="F:hydrolase activity, hydrolyzing O-glycosyl compounds"/>
    <property type="evidence" value="ECO:0007669"/>
    <property type="project" value="InterPro"/>
</dbReference>
<dbReference type="SUPFAM" id="SSF51011">
    <property type="entry name" value="Glycosyl hydrolase domain"/>
    <property type="match status" value="1"/>
</dbReference>
<dbReference type="InterPro" id="IPR033403">
    <property type="entry name" value="DUF5110"/>
</dbReference>
<evidence type="ECO:0000259" key="7">
    <source>
        <dbReference type="Pfam" id="PF13802"/>
    </source>
</evidence>
<dbReference type="Pfam" id="PF17137">
    <property type="entry name" value="DUF5110"/>
    <property type="match status" value="1"/>
</dbReference>
<dbReference type="Gene3D" id="3.20.20.80">
    <property type="entry name" value="Glycosidases"/>
    <property type="match status" value="1"/>
</dbReference>
<evidence type="ECO:0000256" key="1">
    <source>
        <dbReference type="ARBA" id="ARBA00007806"/>
    </source>
</evidence>
<dbReference type="InterPro" id="IPR030458">
    <property type="entry name" value="Glyco_hydro_31_AS"/>
</dbReference>
<keyword evidence="5" id="KW-0732">Signal</keyword>
<dbReference type="PROSITE" id="PS00129">
    <property type="entry name" value="GLYCOSYL_HYDROL_F31_1"/>
    <property type="match status" value="1"/>
</dbReference>
<sequence length="847" mass="94540">MFQVVLALLFSAATLQLTVNAGAQQKAAFVRLDRVTASRALANGVEIRSGAAVMQITALRDDVVRVRVGPAGQLPEDASWAVLPSSRTAANVTQESNGSVAGFKTAKLHVAVHKDPFGLAITDNAGHVIAQDLPGRPIEYHGSSFRVYMKSPSEEHYFGLGDKPGPLDRRNMAFTDWNTDAFGWQQSTDPIYKSIPWFITFNKGICAGIYFDNTWRASFDFNKEYRDGYSFGSEAGPLDFYVLYGPEPKTVVESWAWLVGTTPMPPMWGLGYQQSRYSYYPEAEVRRIGDRLRSERIPADVIWLDIDYQYKNWPFTVDPEKFPHFEQMIKDLRAEHLRTVVITDLHIADQPLAKYKPFEEGIAGDHFLKKPDGTIYEGVVWPGRAVFPDFTRKASREWWGTLYADFVKQGVAGFWNDMNEPAIFLVPSKTMPDDTQHRIDEPGFAPRVANHLEIHNVYGMQNSRGTFEGLLKLEPNVRPFVMTRASFAGGHRYAVTWTGDNSATWDHLRQTTPQLLNLGLSGFAMAGADVGGFAGSPQPELLTRWLEVAAFHPIDRDHTAVGTQPQEPWENGTAEDVSLRRRYIEERYRLMPYLYTTAEEMSRTGLPLMRPLFLEFPHGEADGGPLDLSTGNAFMVGSDLLVAQSPYPDQVDDYEVALPPSSWYDYWTGSRIDPTSGRKGIDNAAIAQPEVHIHRTLETLPVFVRAGSIVPVQPLVQSTEEEPEGPLTLRVYPPTTFGAACEGSLYLDDGVSYDFKKGDYLRMQFTCRLSPQGLIVTVAPRHGSFAPWWKLLSIEVYGATKPYGAANITALDHSVGTPVSTSFDAEHHRVTALVADDAKGMQLQLAY</sequence>
<dbReference type="InterPro" id="IPR013780">
    <property type="entry name" value="Glyco_hydro_b"/>
</dbReference>
<dbReference type="Gene3D" id="2.60.40.1760">
    <property type="entry name" value="glycosyl hydrolase (family 31)"/>
    <property type="match status" value="1"/>
</dbReference>
<name>A0AAU7DF04_9BACT</name>
<evidence type="ECO:0000259" key="9">
    <source>
        <dbReference type="Pfam" id="PF21365"/>
    </source>
</evidence>
<keyword evidence="2 4" id="KW-0378">Hydrolase</keyword>
<feature type="chain" id="PRO_5043403122" evidence="5">
    <location>
        <begin position="24"/>
        <end position="847"/>
    </location>
</feature>
<feature type="domain" description="Glycosyl hydrolase family 31 C-terminal" evidence="9">
    <location>
        <begin position="605"/>
        <end position="710"/>
    </location>
</feature>
<keyword evidence="3 4" id="KW-0326">Glycosidase</keyword>
<dbReference type="PANTHER" id="PTHR22762:SF120">
    <property type="entry name" value="HETEROGLYCAN GLUCOSIDASE 1"/>
    <property type="match status" value="1"/>
</dbReference>
<evidence type="ECO:0000256" key="3">
    <source>
        <dbReference type="ARBA" id="ARBA00023295"/>
    </source>
</evidence>
<evidence type="ECO:0000256" key="2">
    <source>
        <dbReference type="ARBA" id="ARBA00022801"/>
    </source>
</evidence>
<dbReference type="InterPro" id="IPR025887">
    <property type="entry name" value="Glyco_hydro_31_N_dom"/>
</dbReference>
<dbReference type="CDD" id="cd06604">
    <property type="entry name" value="GH31_glucosidase_II_MalA"/>
    <property type="match status" value="1"/>
</dbReference>
<dbReference type="CDD" id="cd14752">
    <property type="entry name" value="GH31_N"/>
    <property type="match status" value="1"/>
</dbReference>
<dbReference type="SUPFAM" id="SSF74650">
    <property type="entry name" value="Galactose mutarotase-like"/>
    <property type="match status" value="1"/>
</dbReference>
<dbReference type="Pfam" id="PF21365">
    <property type="entry name" value="Glyco_hydro_31_3rd"/>
    <property type="match status" value="1"/>
</dbReference>
<dbReference type="Gene3D" id="2.60.40.1180">
    <property type="entry name" value="Golgi alpha-mannosidase II"/>
    <property type="match status" value="2"/>
</dbReference>
<evidence type="ECO:0000313" key="10">
    <source>
        <dbReference type="EMBL" id="XBH15915.1"/>
    </source>
</evidence>